<dbReference type="EMBL" id="SOJN01000142">
    <property type="protein sequence ID" value="TET44008.1"/>
    <property type="molecule type" value="Genomic_DNA"/>
</dbReference>
<accession>A0A523UNB2</accession>
<protein>
    <submittedName>
        <fullName evidence="9">Trk family potassium uptake protein</fullName>
    </submittedName>
</protein>
<keyword evidence="5 8" id="KW-1133">Transmembrane helix</keyword>
<feature type="transmembrane region" description="Helical" evidence="8">
    <location>
        <begin position="164"/>
        <end position="184"/>
    </location>
</feature>
<keyword evidence="7 8" id="KW-0472">Membrane</keyword>
<feature type="transmembrane region" description="Helical" evidence="8">
    <location>
        <begin position="354"/>
        <end position="374"/>
    </location>
</feature>
<feature type="transmembrane region" description="Helical" evidence="8">
    <location>
        <begin position="236"/>
        <end position="255"/>
    </location>
</feature>
<evidence type="ECO:0000313" key="9">
    <source>
        <dbReference type="EMBL" id="TET44008.1"/>
    </source>
</evidence>
<gene>
    <name evidence="9" type="ORF">E3J62_11750</name>
</gene>
<feature type="transmembrane region" description="Helical" evidence="8">
    <location>
        <begin position="131"/>
        <end position="152"/>
    </location>
</feature>
<dbReference type="PANTHER" id="PTHR32024">
    <property type="entry name" value="TRK SYSTEM POTASSIUM UPTAKE PROTEIN TRKG-RELATED"/>
    <property type="match status" value="1"/>
</dbReference>
<evidence type="ECO:0000256" key="4">
    <source>
        <dbReference type="ARBA" id="ARBA00022692"/>
    </source>
</evidence>
<dbReference type="GO" id="GO:0005886">
    <property type="term" value="C:plasma membrane"/>
    <property type="evidence" value="ECO:0007669"/>
    <property type="project" value="UniProtKB-SubCell"/>
</dbReference>
<evidence type="ECO:0000256" key="6">
    <source>
        <dbReference type="ARBA" id="ARBA00023065"/>
    </source>
</evidence>
<evidence type="ECO:0000256" key="8">
    <source>
        <dbReference type="SAM" id="Phobius"/>
    </source>
</evidence>
<feature type="transmembrane region" description="Helical" evidence="8">
    <location>
        <begin position="20"/>
        <end position="38"/>
    </location>
</feature>
<comment type="subcellular location">
    <subcellularLocation>
        <location evidence="1">Cell membrane</location>
        <topology evidence="1">Multi-pass membrane protein</topology>
    </subcellularLocation>
</comment>
<feature type="transmembrane region" description="Helical" evidence="8">
    <location>
        <begin position="290"/>
        <end position="309"/>
    </location>
</feature>
<keyword evidence="2" id="KW-0813">Transport</keyword>
<feature type="transmembrane region" description="Helical" evidence="8">
    <location>
        <begin position="80"/>
        <end position="104"/>
    </location>
</feature>
<evidence type="ECO:0000256" key="1">
    <source>
        <dbReference type="ARBA" id="ARBA00004651"/>
    </source>
</evidence>
<feature type="transmembrane region" description="Helical" evidence="8">
    <location>
        <begin position="424"/>
        <end position="446"/>
    </location>
</feature>
<feature type="transmembrane region" description="Helical" evidence="8">
    <location>
        <begin position="50"/>
        <end position="68"/>
    </location>
</feature>
<reference evidence="9 10" key="1">
    <citation type="submission" date="2019-03" db="EMBL/GenBank/DDBJ databases">
        <title>Metabolic potential of uncultured bacteria and archaea associated with petroleum seepage in deep-sea sediments.</title>
        <authorList>
            <person name="Dong X."/>
            <person name="Hubert C."/>
        </authorList>
    </citation>
    <scope>NUCLEOTIDE SEQUENCE [LARGE SCALE GENOMIC DNA]</scope>
    <source>
        <strain evidence="9">E44_bin18</strain>
    </source>
</reference>
<name>A0A523UNB2_UNCT6</name>
<dbReference type="Proteomes" id="UP000315525">
    <property type="component" value="Unassembled WGS sequence"/>
</dbReference>
<dbReference type="InterPro" id="IPR003445">
    <property type="entry name" value="Cat_transpt"/>
</dbReference>
<comment type="caution">
    <text evidence="9">The sequence shown here is derived from an EMBL/GenBank/DDBJ whole genome shotgun (WGS) entry which is preliminary data.</text>
</comment>
<evidence type="ECO:0000256" key="3">
    <source>
        <dbReference type="ARBA" id="ARBA00022475"/>
    </source>
</evidence>
<keyword evidence="4 8" id="KW-0812">Transmembrane</keyword>
<evidence type="ECO:0000256" key="5">
    <source>
        <dbReference type="ARBA" id="ARBA00022989"/>
    </source>
</evidence>
<evidence type="ECO:0000313" key="10">
    <source>
        <dbReference type="Proteomes" id="UP000315525"/>
    </source>
</evidence>
<proteinExistence type="predicted"/>
<evidence type="ECO:0000256" key="7">
    <source>
        <dbReference type="ARBA" id="ARBA00023136"/>
    </source>
</evidence>
<evidence type="ECO:0000256" key="2">
    <source>
        <dbReference type="ARBA" id="ARBA00022448"/>
    </source>
</evidence>
<dbReference type="GO" id="GO:0008324">
    <property type="term" value="F:monoatomic cation transmembrane transporter activity"/>
    <property type="evidence" value="ECO:0007669"/>
    <property type="project" value="InterPro"/>
</dbReference>
<sequence length="463" mass="49143">MGRMRSSIFKRELTPSRVLIFGYASLILIGTVLLAIPASSSRAAGRASLVDAYFTASSAICVTGLIVRDTQHDFSPLGKAILLVLMQIGGLGYMTLATSFSLLLRRRISLKERLVTSEGLGQLTLEDLGKFALKVFIVTAVLELVGGAILALRFSMAGIPVPRSLAFGLFHSVSAFCNAGFSVFSRNLSGFTDDALISFTVMSLFIVGGLGFIVLRDLYRRLIKRSVKRLSEHTKLVLVVTSILLLLGFTGVLLLENGRAMAGLSVKTKLIASLFQGATPRTAGFSTLNIGSLAAPTLFLMVFFMFIGASPGGTGGGIKTTTFGSALMKLYSVLSGRAHVSAFGRSLSEFVTTRALVLILAGILIVTMGTGLLLVSEGQAIARKGFLGVLFEEVSAFGTVGLSVGSYTRTQTSLSHDFTPFGKVVIALTMLAGRVGPLTVGVAVVLRQRKEVFVYPEGRVMIG</sequence>
<keyword evidence="6" id="KW-0406">Ion transport</keyword>
<dbReference type="GO" id="GO:0030001">
    <property type="term" value="P:metal ion transport"/>
    <property type="evidence" value="ECO:0007669"/>
    <property type="project" value="UniProtKB-ARBA"/>
</dbReference>
<organism evidence="9 10">
    <name type="scientific">candidate division TA06 bacterium</name>
    <dbReference type="NCBI Taxonomy" id="2250710"/>
    <lineage>
        <taxon>Bacteria</taxon>
        <taxon>Bacteria division TA06</taxon>
    </lineage>
</organism>
<keyword evidence="3" id="KW-1003">Cell membrane</keyword>
<dbReference type="AlphaFoldDB" id="A0A523UNB2"/>
<feature type="transmembrane region" description="Helical" evidence="8">
    <location>
        <begin position="196"/>
        <end position="215"/>
    </location>
</feature>
<dbReference type="PANTHER" id="PTHR32024:SF1">
    <property type="entry name" value="KTR SYSTEM POTASSIUM UPTAKE PROTEIN B"/>
    <property type="match status" value="1"/>
</dbReference>
<dbReference type="Pfam" id="PF02386">
    <property type="entry name" value="TrkH"/>
    <property type="match status" value="1"/>
</dbReference>